<reference evidence="2" key="1">
    <citation type="submission" date="2019-08" db="EMBL/GenBank/DDBJ databases">
        <authorList>
            <person name="Kucharzyk K."/>
            <person name="Murdoch R.W."/>
            <person name="Higgins S."/>
            <person name="Loffler F."/>
        </authorList>
    </citation>
    <scope>NUCLEOTIDE SEQUENCE</scope>
</reference>
<gene>
    <name evidence="2" type="ORF">SDC9_156543</name>
</gene>
<name>A0A645F9K1_9ZZZZ</name>
<protein>
    <submittedName>
        <fullName evidence="2">Uncharacterized protein</fullName>
    </submittedName>
</protein>
<evidence type="ECO:0000313" key="2">
    <source>
        <dbReference type="EMBL" id="MPN09254.1"/>
    </source>
</evidence>
<dbReference type="AlphaFoldDB" id="A0A645F9K1"/>
<dbReference type="EMBL" id="VSSQ01055355">
    <property type="protein sequence ID" value="MPN09254.1"/>
    <property type="molecule type" value="Genomic_DNA"/>
</dbReference>
<feature type="region of interest" description="Disordered" evidence="1">
    <location>
        <begin position="45"/>
        <end position="73"/>
    </location>
</feature>
<organism evidence="2">
    <name type="scientific">bioreactor metagenome</name>
    <dbReference type="NCBI Taxonomy" id="1076179"/>
    <lineage>
        <taxon>unclassified sequences</taxon>
        <taxon>metagenomes</taxon>
        <taxon>ecological metagenomes</taxon>
    </lineage>
</organism>
<evidence type="ECO:0000256" key="1">
    <source>
        <dbReference type="SAM" id="MobiDB-lite"/>
    </source>
</evidence>
<proteinExistence type="predicted"/>
<sequence length="73" mass="7526">MNGVEGAGDRQRDDSSTGRGIVLEGLQLLEGAGRDDLAGSVVVRGGEPGSLDRGQHLVRLAGDDRGHPGGLHR</sequence>
<accession>A0A645F9K1</accession>
<comment type="caution">
    <text evidence="2">The sequence shown here is derived from an EMBL/GenBank/DDBJ whole genome shotgun (WGS) entry which is preliminary data.</text>
</comment>